<evidence type="ECO:0000259" key="7">
    <source>
        <dbReference type="Pfam" id="PF02852"/>
    </source>
</evidence>
<organism evidence="9 10">
    <name type="scientific">Devosia insulae DS-56</name>
    <dbReference type="NCBI Taxonomy" id="1116389"/>
    <lineage>
        <taxon>Bacteria</taxon>
        <taxon>Pseudomonadati</taxon>
        <taxon>Pseudomonadota</taxon>
        <taxon>Alphaproteobacteria</taxon>
        <taxon>Hyphomicrobiales</taxon>
        <taxon>Devosiaceae</taxon>
        <taxon>Devosia</taxon>
    </lineage>
</organism>
<dbReference type="Proteomes" id="UP000095463">
    <property type="component" value="Unassembled WGS sequence"/>
</dbReference>
<comment type="similarity">
    <text evidence="1">Belongs to the class-I pyridine nucleotide-disulfide oxidoreductase family.</text>
</comment>
<dbReference type="PANTHER" id="PTHR43014">
    <property type="entry name" value="MERCURIC REDUCTASE"/>
    <property type="match status" value="1"/>
</dbReference>
<keyword evidence="2" id="KW-0285">Flavoprotein</keyword>
<dbReference type="InterPro" id="IPR001100">
    <property type="entry name" value="Pyr_nuc-diS_OxRdtase"/>
</dbReference>
<dbReference type="GO" id="GO:0003955">
    <property type="term" value="F:NAD(P)H dehydrogenase (quinone) activity"/>
    <property type="evidence" value="ECO:0007669"/>
    <property type="project" value="TreeGrafter"/>
</dbReference>
<name>A0A1E5XN64_9HYPH</name>
<dbReference type="PANTHER" id="PTHR43014:SF2">
    <property type="entry name" value="MERCURIC REDUCTASE"/>
    <property type="match status" value="1"/>
</dbReference>
<dbReference type="AlphaFoldDB" id="A0A1E5XN64"/>
<dbReference type="InterPro" id="IPR016156">
    <property type="entry name" value="FAD/NAD-linked_Rdtase_dimer_sf"/>
</dbReference>
<evidence type="ECO:0000256" key="4">
    <source>
        <dbReference type="PIRSR" id="PIRSR000350-2"/>
    </source>
</evidence>
<evidence type="ECO:0000256" key="3">
    <source>
        <dbReference type="ARBA" id="ARBA00022827"/>
    </source>
</evidence>
<dbReference type="RefSeq" id="WP_069910757.1">
    <property type="nucleotide sequence ID" value="NZ_LAJE02000237.1"/>
</dbReference>
<dbReference type="PRINTS" id="PR00368">
    <property type="entry name" value="FADPNR"/>
</dbReference>
<feature type="domain" description="Pyridine nucleotide-disulphide oxidoreductase dimerisation" evidence="7">
    <location>
        <begin position="339"/>
        <end position="445"/>
    </location>
</feature>
<comment type="cofactor">
    <cofactor evidence="5">
        <name>FAD</name>
        <dbReference type="ChEBI" id="CHEBI:57692"/>
    </cofactor>
    <text evidence="5">Binds 1 FAD per subunit.</text>
</comment>
<dbReference type="PIRSF" id="PIRSF000350">
    <property type="entry name" value="Mercury_reductase_MerA"/>
    <property type="match status" value="1"/>
</dbReference>
<keyword evidence="5" id="KW-0520">NAD</keyword>
<dbReference type="OrthoDB" id="9761158at2"/>
<evidence type="ECO:0000256" key="2">
    <source>
        <dbReference type="ARBA" id="ARBA00022630"/>
    </source>
</evidence>
<dbReference type="GO" id="GO:0050660">
    <property type="term" value="F:flavin adenine dinucleotide binding"/>
    <property type="evidence" value="ECO:0007669"/>
    <property type="project" value="TreeGrafter"/>
</dbReference>
<gene>
    <name evidence="9" type="ORF">VW23_023285</name>
</gene>
<evidence type="ECO:0000256" key="6">
    <source>
        <dbReference type="PIRSR" id="PIRSR000350-4"/>
    </source>
</evidence>
<feature type="binding site" evidence="5">
    <location>
        <position position="303"/>
    </location>
    <ligand>
        <name>FAD</name>
        <dbReference type="ChEBI" id="CHEBI:57692"/>
    </ligand>
</feature>
<feature type="binding site" evidence="5">
    <location>
        <position position="51"/>
    </location>
    <ligand>
        <name>FAD</name>
        <dbReference type="ChEBI" id="CHEBI:57692"/>
    </ligand>
</feature>
<feature type="active site" description="Proton acceptor" evidence="4">
    <location>
        <position position="436"/>
    </location>
</feature>
<dbReference type="InterPro" id="IPR036188">
    <property type="entry name" value="FAD/NAD-bd_sf"/>
</dbReference>
<dbReference type="NCBIfam" id="NF004992">
    <property type="entry name" value="PRK06370.1-4"/>
    <property type="match status" value="1"/>
</dbReference>
<accession>A0A1E5XN64</accession>
<evidence type="ECO:0000256" key="5">
    <source>
        <dbReference type="PIRSR" id="PIRSR000350-3"/>
    </source>
</evidence>
<dbReference type="Pfam" id="PF07992">
    <property type="entry name" value="Pyr_redox_2"/>
    <property type="match status" value="1"/>
</dbReference>
<keyword evidence="5" id="KW-0547">Nucleotide-binding</keyword>
<evidence type="ECO:0000313" key="10">
    <source>
        <dbReference type="Proteomes" id="UP000095463"/>
    </source>
</evidence>
<sequence>MSRSFDAIVIGGGQAGPFLAARLADAGQTVALIERRHMGGTCVNDGCQPTKTLVASARVAWLARRAKDFGVMTGPVSVDMAAVKARKDKVVLASRQGLDDWMGATEGLEVFRGSAAFVSPTAVEVNGELLEGKQFFLNTGARPVVPDWAADVPYLTNTSILELDTLPKHLLVAGGSYIALEFAQMYRRFGAEVTVLARSSRLTSKEDKDVSATIREILEAEGIRVITDASCMAAERRGDGVAVSYRRGSEAVEGSHLLLALGRVPNVEDLRLEQAGVALDADGYIAVDDKLRTNQPHIYALGDVNGRGAFTHTSYNDFEIVSQNLLDGADRKVSDRVMAYALYIDPPLGRAGMSEAEVRASGKQALVAVRPMTRVSRANERAENLGFMKVFADAETRQILGVALLGIEGDEVMQSLLEAMAAGVDVDTIIRTMHVHPTVSELVPTLLADLKPLV</sequence>
<feature type="binding site" evidence="5">
    <location>
        <position position="262"/>
    </location>
    <ligand>
        <name>NAD(+)</name>
        <dbReference type="ChEBI" id="CHEBI:57540"/>
    </ligand>
</feature>
<feature type="domain" description="FAD/NAD(P)-binding" evidence="8">
    <location>
        <begin position="6"/>
        <end position="314"/>
    </location>
</feature>
<dbReference type="InterPro" id="IPR004099">
    <property type="entry name" value="Pyr_nucl-diS_OxRdtase_dimer"/>
</dbReference>
<reference evidence="9 10" key="1">
    <citation type="journal article" date="2015" name="Genome Announc.">
        <title>Genome Assemblies of Three Soil-Associated Devosia species: D. insulae, D. limi, and D. soli.</title>
        <authorList>
            <person name="Hassan Y.I."/>
            <person name="Lepp D."/>
            <person name="Zhou T."/>
        </authorList>
    </citation>
    <scope>NUCLEOTIDE SEQUENCE [LARGE SCALE GENOMIC DNA]</scope>
    <source>
        <strain evidence="9 10">DS-56</strain>
    </source>
</reference>
<feature type="disulfide bond" description="Redox-active" evidence="6">
    <location>
        <begin position="42"/>
        <end position="47"/>
    </location>
</feature>
<dbReference type="SUPFAM" id="SSF55424">
    <property type="entry name" value="FAD/NAD-linked reductases, dimerisation (C-terminal) domain"/>
    <property type="match status" value="1"/>
</dbReference>
<dbReference type="PRINTS" id="PR00411">
    <property type="entry name" value="PNDRDTASEI"/>
</dbReference>
<keyword evidence="3 5" id="KW-0274">FAD</keyword>
<feature type="binding site" evidence="5">
    <location>
        <begin position="174"/>
        <end position="181"/>
    </location>
    <ligand>
        <name>NAD(+)</name>
        <dbReference type="ChEBI" id="CHEBI:57540"/>
    </ligand>
</feature>
<dbReference type="Pfam" id="PF02852">
    <property type="entry name" value="Pyr_redox_dim"/>
    <property type="match status" value="1"/>
</dbReference>
<dbReference type="EMBL" id="LAJE02000237">
    <property type="protein sequence ID" value="OEO30015.1"/>
    <property type="molecule type" value="Genomic_DNA"/>
</dbReference>
<dbReference type="InterPro" id="IPR023753">
    <property type="entry name" value="FAD/NAD-binding_dom"/>
</dbReference>
<protein>
    <submittedName>
        <fullName evidence="9">Mercuric reductase</fullName>
    </submittedName>
</protein>
<evidence type="ECO:0000313" key="9">
    <source>
        <dbReference type="EMBL" id="OEO30015.1"/>
    </source>
</evidence>
<evidence type="ECO:0000259" key="8">
    <source>
        <dbReference type="Pfam" id="PF07992"/>
    </source>
</evidence>
<evidence type="ECO:0000256" key="1">
    <source>
        <dbReference type="ARBA" id="ARBA00007532"/>
    </source>
</evidence>
<dbReference type="SUPFAM" id="SSF51905">
    <property type="entry name" value="FAD/NAD(P)-binding domain"/>
    <property type="match status" value="1"/>
</dbReference>
<comment type="caution">
    <text evidence="9">The sequence shown here is derived from an EMBL/GenBank/DDBJ whole genome shotgun (WGS) entry which is preliminary data.</text>
</comment>
<dbReference type="Gene3D" id="3.50.50.60">
    <property type="entry name" value="FAD/NAD(P)-binding domain"/>
    <property type="match status" value="2"/>
</dbReference>
<proteinExistence type="inferred from homology"/>
<keyword evidence="10" id="KW-1185">Reference proteome</keyword>
<dbReference type="Gene3D" id="3.30.390.30">
    <property type="match status" value="1"/>
</dbReference>